<proteinExistence type="predicted"/>
<evidence type="ECO:0000256" key="2">
    <source>
        <dbReference type="SAM" id="Phobius"/>
    </source>
</evidence>
<keyword evidence="2" id="KW-0812">Transmembrane</keyword>
<evidence type="ECO:0000313" key="3">
    <source>
        <dbReference type="EMBL" id="KAK8002160.1"/>
    </source>
</evidence>
<feature type="transmembrane region" description="Helical" evidence="2">
    <location>
        <begin position="7"/>
        <end position="26"/>
    </location>
</feature>
<dbReference type="EMBL" id="JAQQWI010000018">
    <property type="protein sequence ID" value="KAK8002160.1"/>
    <property type="molecule type" value="Genomic_DNA"/>
</dbReference>
<protein>
    <submittedName>
        <fullName evidence="3">Uncharacterized protein</fullName>
    </submittedName>
</protein>
<name>A0ABR1R9M8_9PEZI</name>
<feature type="region of interest" description="Disordered" evidence="1">
    <location>
        <begin position="142"/>
        <end position="181"/>
    </location>
</feature>
<keyword evidence="2" id="KW-1133">Transmembrane helix</keyword>
<dbReference type="Proteomes" id="UP001396898">
    <property type="component" value="Unassembled WGS sequence"/>
</dbReference>
<gene>
    <name evidence="3" type="ORF">PG991_014382</name>
</gene>
<keyword evidence="2" id="KW-0472">Membrane</keyword>
<comment type="caution">
    <text evidence="3">The sequence shown here is derived from an EMBL/GenBank/DDBJ whole genome shotgun (WGS) entry which is preliminary data.</text>
</comment>
<sequence>MMLSAGTDVVVSNAVGIVETTLLLVVGWGRVPQMVVPPLPLLPYDFLLYSSFLLHSFDILLHLAYRAAKAFGANGFGWAQCLSAPRNGDKGEYLLIVFEIGLILEHLSGWADLLSGKIESHARTHAVTTTMAPFEKTMKKTSSGVVAPSGNSTSANTNTNTNNATDTAGPAPTNAPSPFPAPRTWTRVAASADKAKVRTLYAKARLAVASAEAGKKKADKLAKKAGKTVAPPAAAPATAAAAPATAAAAAAAAPVAAATTAAAAAAPATPPPSAGTLRPYTFLIQTKCCLTYCT</sequence>
<feature type="transmembrane region" description="Helical" evidence="2">
    <location>
        <begin position="46"/>
        <end position="65"/>
    </location>
</feature>
<organism evidence="3 4">
    <name type="scientific">Apiospora marii</name>
    <dbReference type="NCBI Taxonomy" id="335849"/>
    <lineage>
        <taxon>Eukaryota</taxon>
        <taxon>Fungi</taxon>
        <taxon>Dikarya</taxon>
        <taxon>Ascomycota</taxon>
        <taxon>Pezizomycotina</taxon>
        <taxon>Sordariomycetes</taxon>
        <taxon>Xylariomycetidae</taxon>
        <taxon>Amphisphaeriales</taxon>
        <taxon>Apiosporaceae</taxon>
        <taxon>Apiospora</taxon>
    </lineage>
</organism>
<reference evidence="3 4" key="1">
    <citation type="submission" date="2023-01" db="EMBL/GenBank/DDBJ databases">
        <title>Analysis of 21 Apiospora genomes using comparative genomics revels a genus with tremendous synthesis potential of carbohydrate active enzymes and secondary metabolites.</title>
        <authorList>
            <person name="Sorensen T."/>
        </authorList>
    </citation>
    <scope>NUCLEOTIDE SEQUENCE [LARGE SCALE GENOMIC DNA]</scope>
    <source>
        <strain evidence="3 4">CBS 20057</strain>
    </source>
</reference>
<feature type="compositionally biased region" description="Low complexity" evidence="1">
    <location>
        <begin position="147"/>
        <end position="172"/>
    </location>
</feature>
<accession>A0ABR1R9M8</accession>
<evidence type="ECO:0000256" key="1">
    <source>
        <dbReference type="SAM" id="MobiDB-lite"/>
    </source>
</evidence>
<evidence type="ECO:0000313" key="4">
    <source>
        <dbReference type="Proteomes" id="UP001396898"/>
    </source>
</evidence>
<keyword evidence="4" id="KW-1185">Reference proteome</keyword>